<evidence type="ECO:0000256" key="1">
    <source>
        <dbReference type="SAM" id="MobiDB-lite"/>
    </source>
</evidence>
<feature type="region of interest" description="Disordered" evidence="1">
    <location>
        <begin position="596"/>
        <end position="619"/>
    </location>
</feature>
<protein>
    <recommendedName>
        <fullName evidence="2">Integrase catalytic domain-containing protein</fullName>
    </recommendedName>
</protein>
<name>R8W9S3_9FIRM</name>
<dbReference type="InterPro" id="IPR036397">
    <property type="entry name" value="RNaseH_sf"/>
</dbReference>
<dbReference type="PATRIC" id="fig|1203606.4.peg.560"/>
<dbReference type="GO" id="GO:0003676">
    <property type="term" value="F:nucleic acid binding"/>
    <property type="evidence" value="ECO:0007669"/>
    <property type="project" value="InterPro"/>
</dbReference>
<evidence type="ECO:0000259" key="2">
    <source>
        <dbReference type="PROSITE" id="PS50994"/>
    </source>
</evidence>
<dbReference type="Gene3D" id="3.30.420.10">
    <property type="entry name" value="Ribonuclease H-like superfamily/Ribonuclease H"/>
    <property type="match status" value="1"/>
</dbReference>
<dbReference type="InterPro" id="IPR012337">
    <property type="entry name" value="RNaseH-like_sf"/>
</dbReference>
<dbReference type="PROSITE" id="PS50994">
    <property type="entry name" value="INTEGRASE"/>
    <property type="match status" value="1"/>
</dbReference>
<dbReference type="SUPFAM" id="SSF53098">
    <property type="entry name" value="Ribonuclease H-like"/>
    <property type="match status" value="1"/>
</dbReference>
<organism evidence="3 4">
    <name type="scientific">Butyricicoccus pullicaecorum 1.2</name>
    <dbReference type="NCBI Taxonomy" id="1203606"/>
    <lineage>
        <taxon>Bacteria</taxon>
        <taxon>Bacillati</taxon>
        <taxon>Bacillota</taxon>
        <taxon>Clostridia</taxon>
        <taxon>Eubacteriales</taxon>
        <taxon>Butyricicoccaceae</taxon>
        <taxon>Butyricicoccus</taxon>
    </lineage>
</organism>
<dbReference type="Pfam" id="PF09299">
    <property type="entry name" value="Mu-transpos_C"/>
    <property type="match status" value="1"/>
</dbReference>
<reference evidence="3 4" key="1">
    <citation type="submission" date="2013-01" db="EMBL/GenBank/DDBJ databases">
        <title>The Genome Sequence of Butyricicoccus pullicaecorum 1.2.</title>
        <authorList>
            <consortium name="The Broad Institute Genome Sequencing Platform"/>
            <person name="Earl A."/>
            <person name="Ward D."/>
            <person name="Feldgarden M."/>
            <person name="Gevers D."/>
            <person name="Van Immerseel F."/>
            <person name="Eeckhaut V."/>
            <person name="Walker B."/>
            <person name="Young S.K."/>
            <person name="Zeng Q."/>
            <person name="Gargeya S."/>
            <person name="Fitzgerald M."/>
            <person name="Haas B."/>
            <person name="Abouelleil A."/>
            <person name="Alvarado L."/>
            <person name="Arachchi H.M."/>
            <person name="Berlin A.M."/>
            <person name="Chapman S.B."/>
            <person name="Dewar J."/>
            <person name="Goldberg J."/>
            <person name="Griggs A."/>
            <person name="Gujja S."/>
            <person name="Hansen M."/>
            <person name="Howarth C."/>
            <person name="Imamovic A."/>
            <person name="Larimer J."/>
            <person name="McCowan C."/>
            <person name="Murphy C."/>
            <person name="Neiman D."/>
            <person name="Pearson M."/>
            <person name="Priest M."/>
            <person name="Roberts A."/>
            <person name="Saif S."/>
            <person name="Shea T."/>
            <person name="Sisk P."/>
            <person name="Sykes S."/>
            <person name="Wortman J."/>
            <person name="Nusbaum C."/>
            <person name="Birren B."/>
        </authorList>
    </citation>
    <scope>NUCLEOTIDE SEQUENCE [LARGE SCALE GENOMIC DNA]</scope>
    <source>
        <strain evidence="3 4">1.2</strain>
    </source>
</reference>
<keyword evidence="4" id="KW-1185">Reference proteome</keyword>
<dbReference type="GO" id="GO:0015074">
    <property type="term" value="P:DNA integration"/>
    <property type="evidence" value="ECO:0007669"/>
    <property type="project" value="InterPro"/>
</dbReference>
<evidence type="ECO:0000313" key="4">
    <source>
        <dbReference type="Proteomes" id="UP000013981"/>
    </source>
</evidence>
<feature type="compositionally biased region" description="Basic and acidic residues" evidence="1">
    <location>
        <begin position="610"/>
        <end position="619"/>
    </location>
</feature>
<comment type="caution">
    <text evidence="3">The sequence shown here is derived from an EMBL/GenBank/DDBJ whole genome shotgun (WGS) entry which is preliminary data.</text>
</comment>
<dbReference type="EMBL" id="AQOB01000002">
    <property type="protein sequence ID" value="EOQ39897.1"/>
    <property type="molecule type" value="Genomic_DNA"/>
</dbReference>
<dbReference type="RefSeq" id="WP_016146800.1">
    <property type="nucleotide sequence ID" value="NZ_KB976103.1"/>
</dbReference>
<feature type="domain" description="Integrase catalytic" evidence="2">
    <location>
        <begin position="232"/>
        <end position="448"/>
    </location>
</feature>
<dbReference type="InterPro" id="IPR001584">
    <property type="entry name" value="Integrase_cat-core"/>
</dbReference>
<gene>
    <name evidence="3" type="ORF">HMPREF1526_00594</name>
</gene>
<dbReference type="OrthoDB" id="501284at2"/>
<dbReference type="HOGENOM" id="CLU_019011_0_0_9"/>
<dbReference type="InterPro" id="IPR015378">
    <property type="entry name" value="Transposase-like_Mu_C"/>
</dbReference>
<proteinExistence type="predicted"/>
<dbReference type="AlphaFoldDB" id="R8W9S3"/>
<evidence type="ECO:0000313" key="3">
    <source>
        <dbReference type="EMBL" id="EOQ39897.1"/>
    </source>
</evidence>
<dbReference type="eggNOG" id="COG2801">
    <property type="taxonomic scope" value="Bacteria"/>
</dbReference>
<accession>R8W9S3</accession>
<dbReference type="Proteomes" id="UP000013981">
    <property type="component" value="Unassembled WGS sequence"/>
</dbReference>
<sequence>MKDNLKRNSLILAGGSIYRVLETDNEKYFCIDCLRLTMPKWIDISPDRDDLCTEEELLKRANRKTCSLELLDPKSQKEAHRRYNIICGIIPFISDDHMRTKAIKAVAEKNNLSKRTVSNYLCTYLAYQNVGALAPQKSHLETSLTQDQKNIRWALNKFYYTRRKNTLMNAYIMMLKTKYTDSLGNLYSEYPSIHQFRYFYRKTRSLQKEYISRDGIKNYEMNSRPLLGDGVQQFAPEIGTGMLDATICDIYLCDDSRSLVGRPILITCVDAFSSLLCGYALLWEGGMYSIRELLLNCATNKVEWCKKFGILIEQEDWNCQEIPRTLVTDMGAEFTSYNMEQITELGCRVINLPPFRAELKGPVEQIFNFLQELFKPHLKGKGVIDTDFKKRGVRDYRKDANLTMDQFEEILLRCIIYYNTKRIIQNFPYSEEMLDHGITPHANDIWNYCKAQKESNLIKVSQKDLILTLLPRTAARFTRWGLKANNLRYKAEGFTEDFLKQERCVVAYDPDDVSHVWLIKDGTYIQFDLIEARFEGKKLEDAQCIKERQKQLTQQHKKENMQARIDLIQHIEAISAQTDYGKDIDIKNVRITKQSHKSKRRHNLTLELTTSKDNRREDN</sequence>